<accession>A0ABS8Y4Q8</accession>
<feature type="non-terminal residue" evidence="1">
    <location>
        <position position="139"/>
    </location>
</feature>
<evidence type="ECO:0000313" key="2">
    <source>
        <dbReference type="Proteomes" id="UP000823775"/>
    </source>
</evidence>
<proteinExistence type="predicted"/>
<gene>
    <name evidence="1" type="ORF">HAX54_011579</name>
</gene>
<dbReference type="Proteomes" id="UP000823775">
    <property type="component" value="Unassembled WGS sequence"/>
</dbReference>
<comment type="caution">
    <text evidence="1">The sequence shown here is derived from an EMBL/GenBank/DDBJ whole genome shotgun (WGS) entry which is preliminary data.</text>
</comment>
<dbReference type="EMBL" id="JACEIK010016608">
    <property type="protein sequence ID" value="MCE5165681.1"/>
    <property type="molecule type" value="Genomic_DNA"/>
</dbReference>
<evidence type="ECO:0000313" key="1">
    <source>
        <dbReference type="EMBL" id="MCE5165681.1"/>
    </source>
</evidence>
<keyword evidence="2" id="KW-1185">Reference proteome</keyword>
<protein>
    <submittedName>
        <fullName evidence="1">Uncharacterized protein</fullName>
    </submittedName>
</protein>
<name>A0ABS8Y4Q8_DATST</name>
<sequence length="139" mass="15618">MTPIRRDLAWAKKDDAASKVINKVVASYAVGDATKIDDHHHSCGSVYTPLDVGSAGGRYTPAVEEVRCEEDTPYMLVRSQLLVPQRALASAKKKVVGTLKMTVDQPTERLPINLYKYAYDKKKKKIQQMIKLRRSTKNL</sequence>
<reference evidence="1 2" key="1">
    <citation type="journal article" date="2021" name="BMC Genomics">
        <title>Datura genome reveals duplications of psychoactive alkaloid biosynthetic genes and high mutation rate following tissue culture.</title>
        <authorList>
            <person name="Rajewski A."/>
            <person name="Carter-House D."/>
            <person name="Stajich J."/>
            <person name="Litt A."/>
        </authorList>
    </citation>
    <scope>NUCLEOTIDE SEQUENCE [LARGE SCALE GENOMIC DNA]</scope>
    <source>
        <strain evidence="1">AR-01</strain>
    </source>
</reference>
<organism evidence="1 2">
    <name type="scientific">Datura stramonium</name>
    <name type="common">Jimsonweed</name>
    <name type="synonym">Common thornapple</name>
    <dbReference type="NCBI Taxonomy" id="4076"/>
    <lineage>
        <taxon>Eukaryota</taxon>
        <taxon>Viridiplantae</taxon>
        <taxon>Streptophyta</taxon>
        <taxon>Embryophyta</taxon>
        <taxon>Tracheophyta</taxon>
        <taxon>Spermatophyta</taxon>
        <taxon>Magnoliopsida</taxon>
        <taxon>eudicotyledons</taxon>
        <taxon>Gunneridae</taxon>
        <taxon>Pentapetalae</taxon>
        <taxon>asterids</taxon>
        <taxon>lamiids</taxon>
        <taxon>Solanales</taxon>
        <taxon>Solanaceae</taxon>
        <taxon>Solanoideae</taxon>
        <taxon>Datureae</taxon>
        <taxon>Datura</taxon>
    </lineage>
</organism>